<gene>
    <name evidence="1" type="ORF">S01H1_28109</name>
</gene>
<accession>X0V2M7</accession>
<feature type="non-terminal residue" evidence="1">
    <location>
        <position position="182"/>
    </location>
</feature>
<dbReference type="EMBL" id="BARS01017160">
    <property type="protein sequence ID" value="GAF94885.1"/>
    <property type="molecule type" value="Genomic_DNA"/>
</dbReference>
<dbReference type="PANTHER" id="PTHR43583">
    <property type="entry name" value="2-IMINOACETATE SYNTHASE"/>
    <property type="match status" value="1"/>
</dbReference>
<dbReference type="InterPro" id="IPR013785">
    <property type="entry name" value="Aldolase_TIM"/>
</dbReference>
<name>X0V2M7_9ZZZZ</name>
<comment type="caution">
    <text evidence="1">The sequence shown here is derived from an EMBL/GenBank/DDBJ whole genome shotgun (WGS) entry which is preliminary data.</text>
</comment>
<evidence type="ECO:0000313" key="1">
    <source>
        <dbReference type="EMBL" id="GAF94885.1"/>
    </source>
</evidence>
<dbReference type="InterPro" id="IPR034428">
    <property type="entry name" value="ThiH/NoCL/HydG-like"/>
</dbReference>
<protein>
    <recommendedName>
        <fullName evidence="2">Radical SAM core domain-containing protein</fullName>
    </recommendedName>
</protein>
<reference evidence="1" key="1">
    <citation type="journal article" date="2014" name="Front. Microbiol.">
        <title>High frequency of phylogenetically diverse reductive dehalogenase-homologous genes in deep subseafloor sedimentary metagenomes.</title>
        <authorList>
            <person name="Kawai M."/>
            <person name="Futagami T."/>
            <person name="Toyoda A."/>
            <person name="Takaki Y."/>
            <person name="Nishi S."/>
            <person name="Hori S."/>
            <person name="Arai W."/>
            <person name="Tsubouchi T."/>
            <person name="Morono Y."/>
            <person name="Uchiyama I."/>
            <person name="Ito T."/>
            <person name="Fujiyama A."/>
            <person name="Inagaki F."/>
            <person name="Takami H."/>
        </authorList>
    </citation>
    <scope>NUCLEOTIDE SEQUENCE</scope>
    <source>
        <strain evidence="1">Expedition CK06-06</strain>
    </source>
</reference>
<dbReference type="AlphaFoldDB" id="X0V2M7"/>
<dbReference type="InterPro" id="IPR058240">
    <property type="entry name" value="rSAM_sf"/>
</dbReference>
<proteinExistence type="predicted"/>
<dbReference type="Gene3D" id="3.20.20.70">
    <property type="entry name" value="Aldolase class I"/>
    <property type="match status" value="1"/>
</dbReference>
<evidence type="ECO:0008006" key="2">
    <source>
        <dbReference type="Google" id="ProtNLM"/>
    </source>
</evidence>
<dbReference type="SUPFAM" id="SSF102114">
    <property type="entry name" value="Radical SAM enzymes"/>
    <property type="match status" value="1"/>
</dbReference>
<organism evidence="1">
    <name type="scientific">marine sediment metagenome</name>
    <dbReference type="NCBI Taxonomy" id="412755"/>
    <lineage>
        <taxon>unclassified sequences</taxon>
        <taxon>metagenomes</taxon>
        <taxon>ecological metagenomes</taxon>
    </lineage>
</organism>
<dbReference type="PANTHER" id="PTHR43583:SF1">
    <property type="entry name" value="2-IMINOACETATE SYNTHASE"/>
    <property type="match status" value="1"/>
</dbReference>
<sequence length="182" mass="20488">MVSSGKYTSADIRTVLAEKGLDGDGRRWQQRLENVGRLDVEKALSGPAGSYSFEKLLALVSPTAENYLEEMADLSHRLTIQRFGRTIRLYAPLYLSNYCTNSCRYCGFNRENKSERTRLSIGQAVEEANIIASEGFRDILLVSSEDRQFIGIDYLAELAGRLRGKFSSISIEVYRMSCAEYA</sequence>